<dbReference type="InterPro" id="IPR057258">
    <property type="entry name" value="Ribosomal_uS3"/>
</dbReference>
<feature type="region of interest" description="Disordered" evidence="10">
    <location>
        <begin position="212"/>
        <end position="252"/>
    </location>
</feature>
<dbReference type="RefSeq" id="WP_012113708.1">
    <property type="nucleotide sequence ID" value="NZ_JBAFVH010000016.1"/>
</dbReference>
<dbReference type="Gene3D" id="3.30.1140.32">
    <property type="entry name" value="Ribosomal protein S3, C-terminal domain"/>
    <property type="match status" value="1"/>
</dbReference>
<dbReference type="EMBL" id="JBAFVH010000016">
    <property type="protein sequence ID" value="MFG1374778.1"/>
    <property type="molecule type" value="Genomic_DNA"/>
</dbReference>
<protein>
    <recommendedName>
        <fullName evidence="7 8">Small ribosomal subunit protein uS3</fullName>
    </recommendedName>
</protein>
<comment type="caution">
    <text evidence="12">The sequence shown here is derived from an EMBL/GenBank/DDBJ whole genome shotgun (WGS) entry which is preliminary data.</text>
</comment>
<dbReference type="Proteomes" id="UP001604002">
    <property type="component" value="Unassembled WGS sequence"/>
</dbReference>
<keyword evidence="3 8" id="KW-0694">RNA-binding</keyword>
<comment type="similarity">
    <text evidence="1 8 9">Belongs to the universal ribosomal protein uS3 family.</text>
</comment>
<feature type="domain" description="KH type-2" evidence="11">
    <location>
        <begin position="39"/>
        <end position="107"/>
    </location>
</feature>
<dbReference type="CDD" id="cd02412">
    <property type="entry name" value="KH-II_30S_S3"/>
    <property type="match status" value="1"/>
</dbReference>
<keyword evidence="2 8" id="KW-0699">rRNA-binding</keyword>
<dbReference type="SUPFAM" id="SSF54814">
    <property type="entry name" value="Prokaryotic type KH domain (KH-domain type II)"/>
    <property type="match status" value="1"/>
</dbReference>
<evidence type="ECO:0000313" key="12">
    <source>
        <dbReference type="EMBL" id="MFG1374778.1"/>
    </source>
</evidence>
<dbReference type="NCBIfam" id="TIGR01009">
    <property type="entry name" value="rpsC_bact"/>
    <property type="match status" value="1"/>
</dbReference>
<reference evidence="12 13" key="1">
    <citation type="submission" date="2024-02" db="EMBL/GenBank/DDBJ databases">
        <title>Expansion and revision of Xanthobacter and proposal of Roseixanthobacter gen. nov.</title>
        <authorList>
            <person name="Soltysiak M.P.M."/>
            <person name="Jalihal A."/>
            <person name="Ory A."/>
            <person name="Chrisophersen C."/>
            <person name="Lee A.D."/>
            <person name="Boulton J."/>
            <person name="Springer M."/>
        </authorList>
    </citation>
    <scope>NUCLEOTIDE SEQUENCE [LARGE SCALE GENOMIC DNA]</scope>
    <source>
        <strain evidence="12 13">23A</strain>
    </source>
</reference>
<sequence length="252" mass="28662">MGQKVNPVGLRLGINRTWDSRWFANKGEYGKLLHEDIKIREMLFKQLKQAAVSKVVIERPHKKCRVTIYSGRPGVVIGKKGADIDKLRKKVSEMTSSEVFINIVEIRKPEIDARLVAESIAQQLERRVAFRRAMKRAVQSAMRLGAEGIRINCSGRLGGAEIARLEWYREGRVPLHTLRADVDYGTATAFTTYGTCGVKVWVFKGEILEHDPMAQDKRQAEQEAGPSSRPQRRERGDRERGDRGDRDRGHRA</sequence>
<evidence type="ECO:0000256" key="7">
    <source>
        <dbReference type="ARBA" id="ARBA00035257"/>
    </source>
</evidence>
<evidence type="ECO:0000256" key="8">
    <source>
        <dbReference type="HAMAP-Rule" id="MF_01309"/>
    </source>
</evidence>
<dbReference type="PANTHER" id="PTHR11760:SF19">
    <property type="entry name" value="SMALL RIBOSOMAL SUBUNIT PROTEIN US3C"/>
    <property type="match status" value="1"/>
</dbReference>
<dbReference type="InterPro" id="IPR018280">
    <property type="entry name" value="Ribosomal_uS3_CS"/>
</dbReference>
<name>A0ABW7A4G4_9HYPH</name>
<dbReference type="InterPro" id="IPR005704">
    <property type="entry name" value="Ribosomal_uS3_bac-typ"/>
</dbReference>
<evidence type="ECO:0000256" key="5">
    <source>
        <dbReference type="ARBA" id="ARBA00023274"/>
    </source>
</evidence>
<evidence type="ECO:0000256" key="1">
    <source>
        <dbReference type="ARBA" id="ARBA00010761"/>
    </source>
</evidence>
<evidence type="ECO:0000259" key="11">
    <source>
        <dbReference type="PROSITE" id="PS50823"/>
    </source>
</evidence>
<evidence type="ECO:0000256" key="6">
    <source>
        <dbReference type="ARBA" id="ARBA00024998"/>
    </source>
</evidence>
<keyword evidence="4 8" id="KW-0689">Ribosomal protein</keyword>
<feature type="compositionally biased region" description="Basic and acidic residues" evidence="10">
    <location>
        <begin position="231"/>
        <end position="252"/>
    </location>
</feature>
<keyword evidence="5 8" id="KW-0687">Ribonucleoprotein</keyword>
<dbReference type="InterPro" id="IPR009019">
    <property type="entry name" value="KH_sf_prok-type"/>
</dbReference>
<dbReference type="PROSITE" id="PS50823">
    <property type="entry name" value="KH_TYPE_2"/>
    <property type="match status" value="1"/>
</dbReference>
<evidence type="ECO:0000256" key="10">
    <source>
        <dbReference type="SAM" id="MobiDB-lite"/>
    </source>
</evidence>
<evidence type="ECO:0000256" key="2">
    <source>
        <dbReference type="ARBA" id="ARBA00022730"/>
    </source>
</evidence>
<evidence type="ECO:0000313" key="13">
    <source>
        <dbReference type="Proteomes" id="UP001604002"/>
    </source>
</evidence>
<dbReference type="InterPro" id="IPR004087">
    <property type="entry name" value="KH_dom"/>
</dbReference>
<dbReference type="PROSITE" id="PS00548">
    <property type="entry name" value="RIBOSOMAL_S3"/>
    <property type="match status" value="1"/>
</dbReference>
<dbReference type="SUPFAM" id="SSF54821">
    <property type="entry name" value="Ribosomal protein S3 C-terminal domain"/>
    <property type="match status" value="1"/>
</dbReference>
<evidence type="ECO:0000256" key="4">
    <source>
        <dbReference type="ARBA" id="ARBA00022980"/>
    </source>
</evidence>
<dbReference type="Pfam" id="PF07650">
    <property type="entry name" value="KH_2"/>
    <property type="match status" value="1"/>
</dbReference>
<dbReference type="SMART" id="SM00322">
    <property type="entry name" value="KH"/>
    <property type="match status" value="1"/>
</dbReference>
<comment type="subunit">
    <text evidence="8">Part of the 30S ribosomal subunit. Forms a tight complex with proteins S10 and S14.</text>
</comment>
<proteinExistence type="inferred from homology"/>
<evidence type="ECO:0000256" key="9">
    <source>
        <dbReference type="RuleBase" id="RU003624"/>
    </source>
</evidence>
<comment type="function">
    <text evidence="6 8">Binds the lower part of the 30S subunit head. Binds mRNA in the 70S ribosome, positioning it for translation.</text>
</comment>
<dbReference type="InterPro" id="IPR015946">
    <property type="entry name" value="KH_dom-like_a/b"/>
</dbReference>
<dbReference type="Pfam" id="PF00189">
    <property type="entry name" value="Ribosomal_S3_C"/>
    <property type="match status" value="1"/>
</dbReference>
<dbReference type="PANTHER" id="PTHR11760">
    <property type="entry name" value="30S/40S RIBOSOMAL PROTEIN S3"/>
    <property type="match status" value="1"/>
</dbReference>
<dbReference type="Gene3D" id="3.30.300.20">
    <property type="match status" value="1"/>
</dbReference>
<organism evidence="12 13">
    <name type="scientific">Xanthobacter oligotrophicus</name>
    <dbReference type="NCBI Taxonomy" id="2607286"/>
    <lineage>
        <taxon>Bacteria</taxon>
        <taxon>Pseudomonadati</taxon>
        <taxon>Pseudomonadota</taxon>
        <taxon>Alphaproteobacteria</taxon>
        <taxon>Hyphomicrobiales</taxon>
        <taxon>Xanthobacteraceae</taxon>
        <taxon>Xanthobacter</taxon>
    </lineage>
</organism>
<evidence type="ECO:0000256" key="3">
    <source>
        <dbReference type="ARBA" id="ARBA00022884"/>
    </source>
</evidence>
<dbReference type="InterPro" id="IPR004044">
    <property type="entry name" value="KH_dom_type_2"/>
</dbReference>
<keyword evidence="13" id="KW-1185">Reference proteome</keyword>
<dbReference type="InterPro" id="IPR001351">
    <property type="entry name" value="Ribosomal_uS3_C"/>
</dbReference>
<accession>A0ABW7A4G4</accession>
<dbReference type="GO" id="GO:0005840">
    <property type="term" value="C:ribosome"/>
    <property type="evidence" value="ECO:0007669"/>
    <property type="project" value="UniProtKB-KW"/>
</dbReference>
<dbReference type="HAMAP" id="MF_01309_B">
    <property type="entry name" value="Ribosomal_uS3_B"/>
    <property type="match status" value="1"/>
</dbReference>
<feature type="compositionally biased region" description="Basic and acidic residues" evidence="10">
    <location>
        <begin position="212"/>
        <end position="221"/>
    </location>
</feature>
<dbReference type="InterPro" id="IPR036419">
    <property type="entry name" value="Ribosomal_S3_C_sf"/>
</dbReference>
<gene>
    <name evidence="8 12" type="primary">rpsC</name>
    <name evidence="12" type="ORF">V5F32_21580</name>
</gene>